<dbReference type="Gene3D" id="2.160.20.80">
    <property type="entry name" value="E3 ubiquitin-protein ligase SopA"/>
    <property type="match status" value="1"/>
</dbReference>
<sequence length="234" mass="25820">MNDELILHAVTLEGADFSGARPRYLDIGVGSTLTRCDFSGIRPVGPPTFGSGAEPTTYVECTFDHMSIKGGGAGRANFVRCSFLGVVIKDYRFIDSQFTDCRFSGDLAAVIFTARPSFGFALRERNAFIGNDFSAARLRDVDFRGGIDLRLQRLPVGPEYIVVPSAERVLLKAWRTISARSNDEDRKRAQTKLEVLERLVEEGQSDIFLTRSFLAGGLSVEWASTFVGLFCDEP</sequence>
<dbReference type="RefSeq" id="WP_132595573.1">
    <property type="nucleotide sequence ID" value="NZ_SMKO01000028.1"/>
</dbReference>
<dbReference type="EMBL" id="SMKO01000028">
    <property type="protein sequence ID" value="TDD07150.1"/>
    <property type="molecule type" value="Genomic_DNA"/>
</dbReference>
<dbReference type="SUPFAM" id="SSF141571">
    <property type="entry name" value="Pentapeptide repeat-like"/>
    <property type="match status" value="1"/>
</dbReference>
<evidence type="ECO:0008006" key="3">
    <source>
        <dbReference type="Google" id="ProtNLM"/>
    </source>
</evidence>
<evidence type="ECO:0000313" key="1">
    <source>
        <dbReference type="EMBL" id="TDD07150.1"/>
    </source>
</evidence>
<organism evidence="1 2">
    <name type="scientific">Nonomuraea deserti</name>
    <dbReference type="NCBI Taxonomy" id="1848322"/>
    <lineage>
        <taxon>Bacteria</taxon>
        <taxon>Bacillati</taxon>
        <taxon>Actinomycetota</taxon>
        <taxon>Actinomycetes</taxon>
        <taxon>Streptosporangiales</taxon>
        <taxon>Streptosporangiaceae</taxon>
        <taxon>Nonomuraea</taxon>
    </lineage>
</organism>
<dbReference type="Proteomes" id="UP000295258">
    <property type="component" value="Unassembled WGS sequence"/>
</dbReference>
<accession>A0A4R4W2I7</accession>
<evidence type="ECO:0000313" key="2">
    <source>
        <dbReference type="Proteomes" id="UP000295258"/>
    </source>
</evidence>
<keyword evidence="2" id="KW-1185">Reference proteome</keyword>
<gene>
    <name evidence="1" type="ORF">E1292_14020</name>
</gene>
<protein>
    <recommendedName>
        <fullName evidence="3">Pentapeptide repeat-containing protein</fullName>
    </recommendedName>
</protein>
<comment type="caution">
    <text evidence="1">The sequence shown here is derived from an EMBL/GenBank/DDBJ whole genome shotgun (WGS) entry which is preliminary data.</text>
</comment>
<reference evidence="1 2" key="1">
    <citation type="submission" date="2019-03" db="EMBL/GenBank/DDBJ databases">
        <title>Draft genome sequences of novel Actinobacteria.</title>
        <authorList>
            <person name="Sahin N."/>
            <person name="Ay H."/>
            <person name="Saygin H."/>
        </authorList>
    </citation>
    <scope>NUCLEOTIDE SEQUENCE [LARGE SCALE GENOMIC DNA]</scope>
    <source>
        <strain evidence="1 2">KC310</strain>
    </source>
</reference>
<name>A0A4R4W2I7_9ACTN</name>
<proteinExistence type="predicted"/>
<dbReference type="AlphaFoldDB" id="A0A4R4W2I7"/>